<evidence type="ECO:0000259" key="1">
    <source>
        <dbReference type="PROSITE" id="PS50936"/>
    </source>
</evidence>
<name>A0ABU0LZF5_9BACT</name>
<dbReference type="Proteomes" id="UP001240643">
    <property type="component" value="Unassembled WGS sequence"/>
</dbReference>
<sequence>MQEKLQVYQHFNKKVITKINGIFTEVMIPTNFGSKIICGDWIECELKNDSYLITKLLDRKNLLIRPKVANIDHIILVYPLIRTKKFSDLLWWILMYQSQHFNVKVVFSKSDLLPVGERDVKINLINDYLKILQVESFDYHNSEQLNQLLKSLQNKLIVLAGYSGAGKSTFINFLDPNLMILTQSLNNKNLGKHTTTTAKIYEINQIKIIDAPGFSNLDLNLSPLEIANGWNLFTELGTNCKFNDCLHIDSNADCGIISAIAANKLDEKIYEVYLSFMKKK</sequence>
<dbReference type="NCBIfam" id="TIGR00157">
    <property type="entry name" value="ribosome small subunit-dependent GTPase A"/>
    <property type="match status" value="1"/>
</dbReference>
<dbReference type="InterPro" id="IPR004881">
    <property type="entry name" value="Ribosome_biogen_GTPase_RsgA"/>
</dbReference>
<protein>
    <submittedName>
        <fullName evidence="2">Ribosome biogenesis GTPase</fullName>
        <ecNumber evidence="2">3.1.3.100</ecNumber>
        <ecNumber evidence="2">3.6.1.-</ecNumber>
    </submittedName>
</protein>
<dbReference type="PANTHER" id="PTHR32120">
    <property type="entry name" value="SMALL RIBOSOMAL SUBUNIT BIOGENESIS GTPASE RSGA"/>
    <property type="match status" value="1"/>
</dbReference>
<evidence type="ECO:0000313" key="2">
    <source>
        <dbReference type="EMBL" id="MDQ0514067.1"/>
    </source>
</evidence>
<dbReference type="RefSeq" id="WP_256547241.1">
    <property type="nucleotide sequence ID" value="NZ_CP101809.1"/>
</dbReference>
<evidence type="ECO:0000313" key="3">
    <source>
        <dbReference type="Proteomes" id="UP001240643"/>
    </source>
</evidence>
<reference evidence="2" key="1">
    <citation type="submission" date="2023-07" db="EMBL/GenBank/DDBJ databases">
        <title>Genomic Encyclopedia of Type Strains, Phase IV (KMG-IV): sequencing the most valuable type-strain genomes for metagenomic binning, comparative biology and taxonomic classification.</title>
        <authorList>
            <person name="Goeker M."/>
        </authorList>
    </citation>
    <scope>NUCLEOTIDE SEQUENCE [LARGE SCALE GENOMIC DNA]</scope>
    <source>
        <strain evidence="2">DSM 21204</strain>
    </source>
</reference>
<dbReference type="Gene3D" id="1.10.40.50">
    <property type="entry name" value="Probable gtpase engc, domain 3"/>
    <property type="match status" value="1"/>
</dbReference>
<dbReference type="GO" id="GO:0042131">
    <property type="term" value="F:thiamine phosphate phosphatase activity"/>
    <property type="evidence" value="ECO:0007669"/>
    <property type="project" value="UniProtKB-EC"/>
</dbReference>
<gene>
    <name evidence="2" type="ORF">J2Z62_000505</name>
</gene>
<dbReference type="PANTHER" id="PTHR32120:SF11">
    <property type="entry name" value="SMALL RIBOSOMAL SUBUNIT BIOGENESIS GTPASE RSGA 1, MITOCHONDRIAL-RELATED"/>
    <property type="match status" value="1"/>
</dbReference>
<dbReference type="InterPro" id="IPR010914">
    <property type="entry name" value="RsgA_GTPase_dom"/>
</dbReference>
<dbReference type="EC" id="3.6.1.-" evidence="2"/>
<proteinExistence type="predicted"/>
<dbReference type="SUPFAM" id="SSF52540">
    <property type="entry name" value="P-loop containing nucleoside triphosphate hydrolases"/>
    <property type="match status" value="1"/>
</dbReference>
<keyword evidence="3" id="KW-1185">Reference proteome</keyword>
<comment type="caution">
    <text evidence="2">The sequence shown here is derived from an EMBL/GenBank/DDBJ whole genome shotgun (WGS) entry which is preliminary data.</text>
</comment>
<keyword evidence="2" id="KW-0378">Hydrolase</keyword>
<dbReference type="EC" id="3.1.3.100" evidence="2"/>
<dbReference type="Pfam" id="PF03193">
    <property type="entry name" value="RsgA_GTPase"/>
    <property type="match status" value="1"/>
</dbReference>
<accession>A0ABU0LZF5</accession>
<dbReference type="InterPro" id="IPR027417">
    <property type="entry name" value="P-loop_NTPase"/>
</dbReference>
<feature type="domain" description="EngC GTPase" evidence="1">
    <location>
        <begin position="69"/>
        <end position="215"/>
    </location>
</feature>
<organism evidence="2 3">
    <name type="scientific">Mycoplasmoides fastidiosum</name>
    <dbReference type="NCBI Taxonomy" id="92758"/>
    <lineage>
        <taxon>Bacteria</taxon>
        <taxon>Bacillati</taxon>
        <taxon>Mycoplasmatota</taxon>
        <taxon>Mycoplasmoidales</taxon>
        <taxon>Mycoplasmoidaceae</taxon>
        <taxon>Mycoplasmoides</taxon>
    </lineage>
</organism>
<dbReference type="Gene3D" id="3.40.50.300">
    <property type="entry name" value="P-loop containing nucleotide triphosphate hydrolases"/>
    <property type="match status" value="1"/>
</dbReference>
<dbReference type="PROSITE" id="PS50936">
    <property type="entry name" value="ENGC_GTPASE"/>
    <property type="match status" value="1"/>
</dbReference>
<dbReference type="EMBL" id="JAUSWO010000001">
    <property type="protein sequence ID" value="MDQ0514067.1"/>
    <property type="molecule type" value="Genomic_DNA"/>
</dbReference>